<reference evidence="1" key="1">
    <citation type="submission" date="2018-05" db="EMBL/GenBank/DDBJ databases">
        <authorList>
            <person name="Lanie J.A."/>
            <person name="Ng W.-L."/>
            <person name="Kazmierczak K.M."/>
            <person name="Andrzejewski T.M."/>
            <person name="Davidsen T.M."/>
            <person name="Wayne K.J."/>
            <person name="Tettelin H."/>
            <person name="Glass J.I."/>
            <person name="Rusch D."/>
            <person name="Podicherti R."/>
            <person name="Tsui H.-C.T."/>
            <person name="Winkler M.E."/>
        </authorList>
    </citation>
    <scope>NUCLEOTIDE SEQUENCE</scope>
</reference>
<evidence type="ECO:0000313" key="1">
    <source>
        <dbReference type="EMBL" id="SVA55057.1"/>
    </source>
</evidence>
<organism evidence="1">
    <name type="scientific">marine metagenome</name>
    <dbReference type="NCBI Taxonomy" id="408172"/>
    <lineage>
        <taxon>unclassified sequences</taxon>
        <taxon>metagenomes</taxon>
        <taxon>ecological metagenomes</taxon>
    </lineage>
</organism>
<accession>A0A381WSZ9</accession>
<proteinExistence type="predicted"/>
<protein>
    <submittedName>
        <fullName evidence="1">Uncharacterized protein</fullName>
    </submittedName>
</protein>
<dbReference type="EMBL" id="UINC01012631">
    <property type="protein sequence ID" value="SVA55057.1"/>
    <property type="molecule type" value="Genomic_DNA"/>
</dbReference>
<sequence>MTVTMLSMAAAQADYSPVPLYWKTLRPNEKEIYLFAYLTQVYDTHKSLINEQGRGDFTKWYYENRAELSYNIFDVLDTTDVVKFVGWVDDFYSQPEYHERPFPEALEYAYDRSQMKEQTLLERYESLLGKEKKRPN</sequence>
<name>A0A381WSZ9_9ZZZZ</name>
<dbReference type="AlphaFoldDB" id="A0A381WSZ9"/>
<gene>
    <name evidence="1" type="ORF">METZ01_LOCUS107911</name>
</gene>